<dbReference type="EMBL" id="CAMPGE010025336">
    <property type="protein sequence ID" value="CAI2383102.1"/>
    <property type="molecule type" value="Genomic_DNA"/>
</dbReference>
<accession>A0AAD1Y563</accession>
<dbReference type="Proteomes" id="UP001295684">
    <property type="component" value="Unassembled WGS sequence"/>
</dbReference>
<comment type="caution">
    <text evidence="1">The sequence shown here is derived from an EMBL/GenBank/DDBJ whole genome shotgun (WGS) entry which is preliminary data.</text>
</comment>
<evidence type="ECO:0000313" key="1">
    <source>
        <dbReference type="EMBL" id="CAI2383102.1"/>
    </source>
</evidence>
<protein>
    <submittedName>
        <fullName evidence="1">Uncharacterized protein</fullName>
    </submittedName>
</protein>
<sequence>MKRVFALCDECKLFKIFEARNWADMMKPRSYPVVSKFYLLSLLIIKMIAVSKTQ</sequence>
<reference evidence="1" key="1">
    <citation type="submission" date="2023-07" db="EMBL/GenBank/DDBJ databases">
        <authorList>
            <consortium name="AG Swart"/>
            <person name="Singh M."/>
            <person name="Singh A."/>
            <person name="Seah K."/>
            <person name="Emmerich C."/>
        </authorList>
    </citation>
    <scope>NUCLEOTIDE SEQUENCE</scope>
    <source>
        <strain evidence="1">DP1</strain>
    </source>
</reference>
<keyword evidence="2" id="KW-1185">Reference proteome</keyword>
<name>A0AAD1Y563_EUPCR</name>
<evidence type="ECO:0000313" key="2">
    <source>
        <dbReference type="Proteomes" id="UP001295684"/>
    </source>
</evidence>
<proteinExistence type="predicted"/>
<gene>
    <name evidence="1" type="ORF">ECRASSUSDP1_LOCUS24593</name>
</gene>
<dbReference type="AlphaFoldDB" id="A0AAD1Y563"/>
<organism evidence="1 2">
    <name type="scientific">Euplotes crassus</name>
    <dbReference type="NCBI Taxonomy" id="5936"/>
    <lineage>
        <taxon>Eukaryota</taxon>
        <taxon>Sar</taxon>
        <taxon>Alveolata</taxon>
        <taxon>Ciliophora</taxon>
        <taxon>Intramacronucleata</taxon>
        <taxon>Spirotrichea</taxon>
        <taxon>Hypotrichia</taxon>
        <taxon>Euplotida</taxon>
        <taxon>Euplotidae</taxon>
        <taxon>Moneuplotes</taxon>
    </lineage>
</organism>